<name>A0A1L5NRF1_9HYPH</name>
<keyword evidence="1" id="KW-0614">Plasmid</keyword>
<sequence>MILPADLTLRREQSNIGERKIDEPCERHFCRVDSLLYCHGCCGASHHDEQRKENARQLNDFNRQSFALTGLHHSGTCSRSDYQ</sequence>
<dbReference type="EMBL" id="CP017104">
    <property type="protein sequence ID" value="APO70475.1"/>
    <property type="molecule type" value="Genomic_DNA"/>
</dbReference>
<evidence type="ECO:0000313" key="2">
    <source>
        <dbReference type="Proteomes" id="UP000184749"/>
    </source>
</evidence>
<reference evidence="1 2" key="1">
    <citation type="submission" date="2016-09" db="EMBL/GenBank/DDBJ databases">
        <title>The complete genome sequences of Rhizobium gallicum, symbiovars gallicum and phaseoli, symbionts associated to common bean (Phaseolus vulgaris).</title>
        <authorList>
            <person name="Bustos P."/>
            <person name="Santamaria R.I."/>
            <person name="Perez-Carrascal O.M."/>
            <person name="Juarez S."/>
            <person name="Lozano L."/>
            <person name="Martinez-Flores I."/>
            <person name="Martinez-Romero E."/>
            <person name="Cevallos M."/>
            <person name="Romero D."/>
            <person name="Davila G."/>
            <person name="Gonzalez V."/>
        </authorList>
    </citation>
    <scope>NUCLEOTIDE SEQUENCE [LARGE SCALE GENOMIC DNA]</scope>
    <source>
        <strain evidence="1 2">IE4872</strain>
        <plasmid evidence="2">prgalie4872c</plasmid>
    </source>
</reference>
<accession>A0A1L5NRF1</accession>
<dbReference type="Proteomes" id="UP000184749">
    <property type="component" value="Plasmid pRgalIE4872c"/>
</dbReference>
<evidence type="ECO:0000313" key="1">
    <source>
        <dbReference type="EMBL" id="APO70475.1"/>
    </source>
</evidence>
<protein>
    <submittedName>
        <fullName evidence="1">Uncharacterized protein</fullName>
    </submittedName>
</protein>
<dbReference type="AlphaFoldDB" id="A0A1L5NRF1"/>
<geneLocation type="plasmid" evidence="2">
    <name>prgalie4872c</name>
</geneLocation>
<gene>
    <name evidence="1" type="ORF">IE4872_PC00461</name>
</gene>
<organism evidence="1 2">
    <name type="scientific">Rhizobium gallicum</name>
    <dbReference type="NCBI Taxonomy" id="56730"/>
    <lineage>
        <taxon>Bacteria</taxon>
        <taxon>Pseudomonadati</taxon>
        <taxon>Pseudomonadota</taxon>
        <taxon>Alphaproteobacteria</taxon>
        <taxon>Hyphomicrobiales</taxon>
        <taxon>Rhizobiaceae</taxon>
        <taxon>Rhizobium/Agrobacterium group</taxon>
        <taxon>Rhizobium</taxon>
    </lineage>
</organism>
<proteinExistence type="predicted"/>